<sequence>MTESGSGAAAPMSREGVDHALAGLRAEQDRVAAALLDLEGHDGYRLLSGAALTGETWRRWDEAGARVALLWRLFDAYRTVLDEAAALRAARPRPDAGTLARLTELLTGDAVETPGGDVPLERRTLLGPRRERVTLDEAVALMSAAFERVAEVVVAADDAWTALLVPLGEAEERWREAARLAHELAGARHPELDRLGRELSALGRTARTDPLSPDVDAARLARLRDGIEALRADLAGAVRLRDAYPERLAEVTAAVEEAAAAEAAALRGAALAHQKIDAAGLPELRPAAAALRDRLAALDGLRGSGRWADLAGRFAGLERAAAGARERAAEHLRLSGGLLDRRAELRGRLGAYKAKAGRLGLAEDEGLARLHERARDLLWTAPCDLRAATVALVRYQRAIQTAGARTGGAGQDEVGENEAATRR</sequence>
<keyword evidence="3" id="KW-1185">Reference proteome</keyword>
<accession>A0ABS7FNI0</accession>
<evidence type="ECO:0000256" key="1">
    <source>
        <dbReference type="SAM" id="MobiDB-lite"/>
    </source>
</evidence>
<reference evidence="2 3" key="1">
    <citation type="submission" date="2021-07" db="EMBL/GenBank/DDBJ databases">
        <title>Actinomadura sp. PM05-2 isolated from lichen.</title>
        <authorList>
            <person name="Somphong A."/>
            <person name="Phongsopitanun W."/>
            <person name="Tanasupawat S."/>
            <person name="Peongsungnone V."/>
        </authorList>
    </citation>
    <scope>NUCLEOTIDE SEQUENCE [LARGE SCALE GENOMIC DNA]</scope>
    <source>
        <strain evidence="2 3">PM05-2</strain>
    </source>
</reference>
<evidence type="ECO:0008006" key="4">
    <source>
        <dbReference type="Google" id="ProtNLM"/>
    </source>
</evidence>
<gene>
    <name evidence="2" type="ORF">K1Y72_06150</name>
</gene>
<comment type="caution">
    <text evidence="2">The sequence shown here is derived from an EMBL/GenBank/DDBJ whole genome shotgun (WGS) entry which is preliminary data.</text>
</comment>
<feature type="region of interest" description="Disordered" evidence="1">
    <location>
        <begin position="404"/>
        <end position="423"/>
    </location>
</feature>
<dbReference type="EMBL" id="JAIBOA010000003">
    <property type="protein sequence ID" value="MBW8481939.1"/>
    <property type="molecule type" value="Genomic_DNA"/>
</dbReference>
<protein>
    <recommendedName>
        <fullName evidence="4">CHAD domain-containing protein</fullName>
    </recommendedName>
</protein>
<dbReference type="Proteomes" id="UP000774570">
    <property type="component" value="Unassembled WGS sequence"/>
</dbReference>
<name>A0ABS7FNI0_9ACTN</name>
<dbReference type="RefSeq" id="WP_220164077.1">
    <property type="nucleotide sequence ID" value="NZ_JAIBOA010000003.1"/>
</dbReference>
<organism evidence="2 3">
    <name type="scientific">Actinomadura parmotrematis</name>
    <dbReference type="NCBI Taxonomy" id="2864039"/>
    <lineage>
        <taxon>Bacteria</taxon>
        <taxon>Bacillati</taxon>
        <taxon>Actinomycetota</taxon>
        <taxon>Actinomycetes</taxon>
        <taxon>Streptosporangiales</taxon>
        <taxon>Thermomonosporaceae</taxon>
        <taxon>Actinomadura</taxon>
    </lineage>
</organism>
<evidence type="ECO:0000313" key="2">
    <source>
        <dbReference type="EMBL" id="MBW8481939.1"/>
    </source>
</evidence>
<proteinExistence type="predicted"/>
<evidence type="ECO:0000313" key="3">
    <source>
        <dbReference type="Proteomes" id="UP000774570"/>
    </source>
</evidence>